<reference evidence="3 4" key="1">
    <citation type="submission" date="2022-11" db="EMBL/GenBank/DDBJ databases">
        <title>Desulfobotulus tamanensis H1 sp. nov. - anaerobic, alkaliphilic, sulphate reducing bacterium isolated from terrestrial mud volcano.</title>
        <authorList>
            <person name="Frolova A."/>
            <person name="Merkel A.Y."/>
            <person name="Slobodkin A.I."/>
        </authorList>
    </citation>
    <scope>NUCLEOTIDE SEQUENCE [LARGE SCALE GENOMIC DNA]</scope>
    <source>
        <strain evidence="3 4">H1</strain>
    </source>
</reference>
<evidence type="ECO:0000313" key="3">
    <source>
        <dbReference type="EMBL" id="MCW7755316.1"/>
    </source>
</evidence>
<protein>
    <submittedName>
        <fullName evidence="3">DUF2760 domain-containing protein</fullName>
    </submittedName>
</protein>
<keyword evidence="1" id="KW-1133">Transmembrane helix</keyword>
<dbReference type="EMBL" id="JAPFPW010000031">
    <property type="protein sequence ID" value="MCW7755316.1"/>
    <property type="molecule type" value="Genomic_DNA"/>
</dbReference>
<keyword evidence="4" id="KW-1185">Reference proteome</keyword>
<keyword evidence="1" id="KW-0472">Membrane</keyword>
<organism evidence="3 4">
    <name type="scientific">Desulfobotulus pelophilus</name>
    <dbReference type="NCBI Taxonomy" id="2823377"/>
    <lineage>
        <taxon>Bacteria</taxon>
        <taxon>Pseudomonadati</taxon>
        <taxon>Thermodesulfobacteriota</taxon>
        <taxon>Desulfobacteria</taxon>
        <taxon>Desulfobacterales</taxon>
        <taxon>Desulfobacteraceae</taxon>
        <taxon>Desulfobotulus</taxon>
    </lineage>
</organism>
<keyword evidence="1" id="KW-0812">Transmembrane</keyword>
<dbReference type="Proteomes" id="UP001209681">
    <property type="component" value="Unassembled WGS sequence"/>
</dbReference>
<feature type="transmembrane region" description="Helical" evidence="1">
    <location>
        <begin position="53"/>
        <end position="74"/>
    </location>
</feature>
<proteinExistence type="predicted"/>
<comment type="caution">
    <text evidence="3">The sequence shown here is derived from an EMBL/GenBank/DDBJ whole genome shotgun (WGS) entry which is preliminary data.</text>
</comment>
<dbReference type="RefSeq" id="WP_265426258.1">
    <property type="nucleotide sequence ID" value="NZ_JAPFPW010000031.1"/>
</dbReference>
<sequence length="239" mass="26463">MKPYVKPARRIFWLALLFFVPVCALVGWLAAWLPPERYPLPSYLDDLRPVLPHAGAFAGVICAVIFRGLCTLALRNQAAQSSVSISAKTASAVKTGSPQKAERAEDAGQKKARDERTFLYLMSALQKEARLLDFFAEDLDLYEDDQIGAAVRPVHEGARKVLARYLDLGVVMEDEEGSRVTIPKGFDPSRIKLVGRVAGDPPFQGTIRHRGWRAKGIRMPVFSDGRGEDVLMPSEVEIV</sequence>
<evidence type="ECO:0000256" key="1">
    <source>
        <dbReference type="SAM" id="Phobius"/>
    </source>
</evidence>
<feature type="domain" description="DUF2760" evidence="2">
    <location>
        <begin position="116"/>
        <end position="237"/>
    </location>
</feature>
<dbReference type="InterPro" id="IPR021212">
    <property type="entry name" value="DUF2760"/>
</dbReference>
<dbReference type="Pfam" id="PF10816">
    <property type="entry name" value="DUF2760"/>
    <property type="match status" value="1"/>
</dbReference>
<evidence type="ECO:0000313" key="4">
    <source>
        <dbReference type="Proteomes" id="UP001209681"/>
    </source>
</evidence>
<feature type="transmembrane region" description="Helical" evidence="1">
    <location>
        <begin position="12"/>
        <end position="33"/>
    </location>
</feature>
<gene>
    <name evidence="3" type="ORF">OOT00_15135</name>
</gene>
<name>A0ABT3NCX2_9BACT</name>
<evidence type="ECO:0000259" key="2">
    <source>
        <dbReference type="Pfam" id="PF10816"/>
    </source>
</evidence>
<accession>A0ABT3NCX2</accession>